<evidence type="ECO:0000313" key="1">
    <source>
        <dbReference type="EMBL" id="CAB4735484.1"/>
    </source>
</evidence>
<accession>A0A6J6SKV1</accession>
<name>A0A6J6SKV1_9ZZZZ</name>
<reference evidence="1" key="1">
    <citation type="submission" date="2020-05" db="EMBL/GenBank/DDBJ databases">
        <authorList>
            <person name="Chiriac C."/>
            <person name="Salcher M."/>
            <person name="Ghai R."/>
            <person name="Kavagutti S V."/>
        </authorList>
    </citation>
    <scope>NUCLEOTIDE SEQUENCE</scope>
</reference>
<protein>
    <submittedName>
        <fullName evidence="1">Unannotated protein</fullName>
    </submittedName>
</protein>
<sequence>MRKLVSLAVVACLVVSVISVPANAATTKPTPKPTTTKAKVVTKPVVKKKVVYRKKKKVTLKPKAPIKWPPPSFEKKDDLYAKTATPKELLIAATENKYIQSKLISECHKTACLGIFVGSETGCDWWEINSNVLGIDPNNPTERIIFGSLITLAPGSKAKKVTTILLISDEPIADGLGIGAYTANCRIGSPIGKIPSDTYTKSPARS</sequence>
<dbReference type="EMBL" id="CAEZYV010000053">
    <property type="protein sequence ID" value="CAB4735484.1"/>
    <property type="molecule type" value="Genomic_DNA"/>
</dbReference>
<dbReference type="AlphaFoldDB" id="A0A6J6SKV1"/>
<organism evidence="1">
    <name type="scientific">freshwater metagenome</name>
    <dbReference type="NCBI Taxonomy" id="449393"/>
    <lineage>
        <taxon>unclassified sequences</taxon>
        <taxon>metagenomes</taxon>
        <taxon>ecological metagenomes</taxon>
    </lineage>
</organism>
<proteinExistence type="predicted"/>
<gene>
    <name evidence="1" type="ORF">UFOPK2788_00470</name>
</gene>